<proteinExistence type="predicted"/>
<sequence length="850" mass="94113">MPDPSATFPHIWVRDRAQTEELHRRGGGDRTIRPVERRAHGKARLGELRQALDEFDRLRDEQELTLDELRALGVVLVLEGAETAYRLKLDALEQFTTHKKRLPRWLLLSVAPSEDERPERAQVWVSDTYRAQFLKRFEDYLDTDTKKGNPKNQELVANIGRIRRAVLDDLWQSSERPPIHGKHWWELWLRRTDDAAERVRRYAEVIGAPLAVRSLELSDRLVVWIQARWDDLQALPFTDVPLAEIRRPEFVDTIDDLPDDEQDDLTTDLVSRIQPTSDPTAPAVCHLDTGVRHTHALLAGSLNPTDVHSVVGSPGGSDPENHGTPMAGLALYGSLDDLLLTTKPIALHHRLESVKFLPDPGRPQTDPLAYGLITADAVAQPEATARRRRVFCMPVTTTPDRGAGEPTLWSASVDALAAGVDITLAGNQLQLLGAPDRKASRLFVVSAGNVEAQDLKTAGYPDACDLAPVEDPAQAWNVLTVGAHTELTDRPVDPTFAGWSPVAPEGDISPHSRTAGLFGSMWPNKPEICMEGGNVLTDGAGDYDGSHPLLSIRTTDARHDLALGSANATSAATAQAARLAALAQARYPSYWPETIRALLVHAAQWTPAMRAHLDGAKSAKTQRRALLRRYGWGVPTEDAVLTSAANAATLVIQDEFVPFDGNEHKARRFRLHRLPWPAAALREIPAAEVVLRITLSYFIEPAASRRGWRQRYTYASHGLRFELQAPAETTNALLRRVNQEAEQEEDDSPPSRSSAETDRWFIGKNQRNGGSLHQDLWEGTAEELAACDALAVYPVGGWWKNNKRKDRANRTIRYALIVSLKTDEQSIDLYTPIAAQAEIATAATIQTPGT</sequence>
<dbReference type="InterPro" id="IPR034074">
    <property type="entry name" value="Y4bN_pept_dom"/>
</dbReference>
<feature type="region of interest" description="Disordered" evidence="1">
    <location>
        <begin position="738"/>
        <end position="758"/>
    </location>
</feature>
<dbReference type="Gene3D" id="3.40.50.200">
    <property type="entry name" value="Peptidase S8/S53 domain"/>
    <property type="match status" value="1"/>
</dbReference>
<dbReference type="InterPro" id="IPR036852">
    <property type="entry name" value="Peptidase_S8/S53_dom_sf"/>
</dbReference>
<dbReference type="SUPFAM" id="SSF52743">
    <property type="entry name" value="Subtilisin-like"/>
    <property type="match status" value="1"/>
</dbReference>
<evidence type="ECO:0000256" key="1">
    <source>
        <dbReference type="SAM" id="MobiDB-lite"/>
    </source>
</evidence>
<dbReference type="RefSeq" id="WP_319955468.1">
    <property type="nucleotide sequence ID" value="NZ_JAXAVX010000012.1"/>
</dbReference>
<accession>A0ABU4VQF4</accession>
<dbReference type="Proteomes" id="UP001277761">
    <property type="component" value="Unassembled WGS sequence"/>
</dbReference>
<dbReference type="InterPro" id="IPR000209">
    <property type="entry name" value="Peptidase_S8/S53_dom"/>
</dbReference>
<reference evidence="3 4" key="1">
    <citation type="submission" date="2023-11" db="EMBL/GenBank/DDBJ databases">
        <authorList>
            <person name="Xu M."/>
            <person name="Jiang T."/>
        </authorList>
    </citation>
    <scope>NUCLEOTIDE SEQUENCE [LARGE SCALE GENOMIC DNA]</scope>
    <source>
        <strain evidence="3 4">SD</strain>
    </source>
</reference>
<organism evidence="3 4">
    <name type="scientific">Patulibacter brassicae</name>
    <dbReference type="NCBI Taxonomy" id="1705717"/>
    <lineage>
        <taxon>Bacteria</taxon>
        <taxon>Bacillati</taxon>
        <taxon>Actinomycetota</taxon>
        <taxon>Thermoleophilia</taxon>
        <taxon>Solirubrobacterales</taxon>
        <taxon>Patulibacteraceae</taxon>
        <taxon>Patulibacter</taxon>
    </lineage>
</organism>
<comment type="caution">
    <text evidence="3">The sequence shown here is derived from an EMBL/GenBank/DDBJ whole genome shotgun (WGS) entry which is preliminary data.</text>
</comment>
<evidence type="ECO:0000313" key="3">
    <source>
        <dbReference type="EMBL" id="MDX8153319.1"/>
    </source>
</evidence>
<feature type="domain" description="Peptidase S8/S53" evidence="2">
    <location>
        <begin position="282"/>
        <end position="633"/>
    </location>
</feature>
<dbReference type="Pfam" id="PF00082">
    <property type="entry name" value="Peptidase_S8"/>
    <property type="match status" value="1"/>
</dbReference>
<keyword evidence="4" id="KW-1185">Reference proteome</keyword>
<protein>
    <submittedName>
        <fullName evidence="3">S8 family peptidase</fullName>
    </submittedName>
</protein>
<gene>
    <name evidence="3" type="ORF">SK069_17100</name>
</gene>
<dbReference type="CDD" id="cd04847">
    <property type="entry name" value="Peptidases_S8_Subtilisin_like_2"/>
    <property type="match status" value="1"/>
</dbReference>
<dbReference type="EMBL" id="JAXAVX010000012">
    <property type="protein sequence ID" value="MDX8153319.1"/>
    <property type="molecule type" value="Genomic_DNA"/>
</dbReference>
<name>A0ABU4VQF4_9ACTN</name>
<evidence type="ECO:0000313" key="4">
    <source>
        <dbReference type="Proteomes" id="UP001277761"/>
    </source>
</evidence>
<evidence type="ECO:0000259" key="2">
    <source>
        <dbReference type="Pfam" id="PF00082"/>
    </source>
</evidence>